<sequence>MDGRTRWNGRRALCALAALLMTLSALAGCESVGPDGGRVETVAVQRLLDRWAAAVRGHDERAYLDAVDPDAAAYRERRRQVYENLADVPFASWDYRVARLGGFAPAAGSGHRVAVEAELRYRLAGYDAAPVAVPVRLTAVQRAGRWYVAGDDTAPGDRQLWEQGRVTVVRGAHGLVLGAGQQTDLLRSVAGLVDAAVPAVDSAWKNGSFGPIVVEMPASLERMGALLGAPPSDYRGIAAVTTGDGAGTPARIVLNPEAYGALGDFGRRTVLTHEATHVATRDSTSSATPMWLSEGFADWVAYRRSGRTPRQVAPELARSVASSGPPRELPADADFGFTGEPGRLARAYEGGWLACRMVAERWGEAKLRAFYRAVGKSGVERGLGDVLGVGLGDFVGRWRGYVGVALRG</sequence>
<reference evidence="4" key="1">
    <citation type="submission" date="2015-07" db="EMBL/GenBank/DDBJ databases">
        <title>Draft genome sequence of Streptomyces sp. CMAA 1322, a bacterium isolated from Caatinga biome, from dry forest semiarid of Brazil.</title>
        <authorList>
            <person name="Santos S.N."/>
            <person name="Gacesa R."/>
            <person name="Taketani R.G."/>
            <person name="Long P.F."/>
            <person name="Melo I.S."/>
        </authorList>
    </citation>
    <scope>NUCLEOTIDE SEQUENCE [LARGE SCALE GENOMIC DNA]</scope>
    <source>
        <strain evidence="4">CMAA 1322</strain>
    </source>
</reference>
<feature type="chain" id="PRO_5005532514" evidence="2">
    <location>
        <begin position="28"/>
        <end position="408"/>
    </location>
</feature>
<comment type="caution">
    <text evidence="3">The sequence shown here is derived from an EMBL/GenBank/DDBJ whole genome shotgun (WGS) entry which is preliminary data.</text>
</comment>
<keyword evidence="4" id="KW-1185">Reference proteome</keyword>
<dbReference type="EMBL" id="LFXA01000004">
    <property type="protein sequence ID" value="KNB53075.1"/>
    <property type="molecule type" value="Genomic_DNA"/>
</dbReference>
<gene>
    <name evidence="3" type="ORF">AC230_08795</name>
</gene>
<evidence type="ECO:0000313" key="3">
    <source>
        <dbReference type="EMBL" id="KNB53075.1"/>
    </source>
</evidence>
<dbReference type="PROSITE" id="PS51257">
    <property type="entry name" value="PROKAR_LIPOPROTEIN"/>
    <property type="match status" value="1"/>
</dbReference>
<keyword evidence="3" id="KW-0449">Lipoprotein</keyword>
<dbReference type="Proteomes" id="UP000037288">
    <property type="component" value="Unassembled WGS sequence"/>
</dbReference>
<dbReference type="PATRIC" id="fig|1678637.3.peg.1906"/>
<evidence type="ECO:0000256" key="1">
    <source>
        <dbReference type="SAM" id="MobiDB-lite"/>
    </source>
</evidence>
<protein>
    <submittedName>
        <fullName evidence="3">Lipoprotein</fullName>
    </submittedName>
</protein>
<dbReference type="SUPFAM" id="SSF55486">
    <property type="entry name" value="Metalloproteases ('zincins'), catalytic domain"/>
    <property type="match status" value="1"/>
</dbReference>
<name>A0A0K9XI65_9ACTN</name>
<proteinExistence type="predicted"/>
<dbReference type="OrthoDB" id="5242307at2"/>
<evidence type="ECO:0000313" key="4">
    <source>
        <dbReference type="Proteomes" id="UP000037288"/>
    </source>
</evidence>
<accession>A0A0K9XI65</accession>
<organism evidence="3 4">
    <name type="scientific">Streptomyces caatingaensis</name>
    <dbReference type="NCBI Taxonomy" id="1678637"/>
    <lineage>
        <taxon>Bacteria</taxon>
        <taxon>Bacillati</taxon>
        <taxon>Actinomycetota</taxon>
        <taxon>Actinomycetes</taxon>
        <taxon>Kitasatosporales</taxon>
        <taxon>Streptomycetaceae</taxon>
        <taxon>Streptomyces</taxon>
    </lineage>
</organism>
<evidence type="ECO:0000256" key="2">
    <source>
        <dbReference type="SAM" id="SignalP"/>
    </source>
</evidence>
<feature type="region of interest" description="Disordered" evidence="1">
    <location>
        <begin position="314"/>
        <end position="334"/>
    </location>
</feature>
<dbReference type="STRING" id="1678637.AC230_08795"/>
<keyword evidence="2" id="KW-0732">Signal</keyword>
<dbReference type="AlphaFoldDB" id="A0A0K9XI65"/>
<dbReference type="RefSeq" id="WP_049715851.1">
    <property type="nucleotide sequence ID" value="NZ_LFXA01000004.1"/>
</dbReference>
<feature type="signal peptide" evidence="2">
    <location>
        <begin position="1"/>
        <end position="27"/>
    </location>
</feature>